<keyword evidence="2" id="KW-1185">Reference proteome</keyword>
<reference evidence="2" key="1">
    <citation type="submission" date="2019-08" db="EMBL/GenBank/DDBJ databases">
        <title>Limnoglobus roseus gen. nov., sp. nov., a novel freshwater planctomycete with a giant genome from the family Gemmataceae.</title>
        <authorList>
            <person name="Kulichevskaya I.S."/>
            <person name="Naumoff D.G."/>
            <person name="Miroshnikov K."/>
            <person name="Ivanova A."/>
            <person name="Philippov D.A."/>
            <person name="Hakobyan A."/>
            <person name="Rijpstra I.C."/>
            <person name="Sinninghe Damste J.S."/>
            <person name="Liesack W."/>
            <person name="Dedysh S.N."/>
        </authorList>
    </citation>
    <scope>NUCLEOTIDE SEQUENCE [LARGE SCALE GENOMIC DNA]</scope>
    <source>
        <strain evidence="2">PX52</strain>
    </source>
</reference>
<dbReference type="RefSeq" id="WP_149112126.1">
    <property type="nucleotide sequence ID" value="NZ_CP042425.1"/>
</dbReference>
<proteinExistence type="predicted"/>
<name>A0A5C1AFE8_9BACT</name>
<organism evidence="1 2">
    <name type="scientific">Limnoglobus roseus</name>
    <dbReference type="NCBI Taxonomy" id="2598579"/>
    <lineage>
        <taxon>Bacteria</taxon>
        <taxon>Pseudomonadati</taxon>
        <taxon>Planctomycetota</taxon>
        <taxon>Planctomycetia</taxon>
        <taxon>Gemmatales</taxon>
        <taxon>Gemmataceae</taxon>
        <taxon>Limnoglobus</taxon>
    </lineage>
</organism>
<dbReference type="Proteomes" id="UP000324974">
    <property type="component" value="Chromosome"/>
</dbReference>
<evidence type="ECO:0000313" key="1">
    <source>
        <dbReference type="EMBL" id="QEL17530.1"/>
    </source>
</evidence>
<protein>
    <submittedName>
        <fullName evidence="1">Uncharacterized protein</fullName>
    </submittedName>
</protein>
<dbReference type="EMBL" id="CP042425">
    <property type="protein sequence ID" value="QEL17530.1"/>
    <property type="molecule type" value="Genomic_DNA"/>
</dbReference>
<dbReference type="AlphaFoldDB" id="A0A5C1AFE8"/>
<dbReference type="KEGG" id="lrs:PX52LOC_04520"/>
<accession>A0A5C1AFE8</accession>
<gene>
    <name evidence="1" type="ORF">PX52LOC_04520</name>
</gene>
<evidence type="ECO:0000313" key="2">
    <source>
        <dbReference type="Proteomes" id="UP000324974"/>
    </source>
</evidence>
<sequence length="114" mass="12341">MSLGLYSSEWYAATAAKAVLGLLQPDGAPDPLTVWKATRKAIETGAVRPDVLPKWVYRRRGQFFARFGKVDPNPIGPFKSPVEALVRMMDVKLLAVNAGRVARAATIGAGLECE</sequence>